<proteinExistence type="predicted"/>
<comment type="caution">
    <text evidence="1">The sequence shown here is derived from an EMBL/GenBank/DDBJ whole genome shotgun (WGS) entry which is preliminary data.</text>
</comment>
<sequence length="77" mass="8707">MKSLILIIPTTLTIGLWEHVCQLQVFTTVKATGPKKSPAHLPKEVLECVAWERSDKEISDELDISSIRSQSLEAYWP</sequence>
<organism evidence="1 2">
    <name type="scientific">Paenibacillus filicis</name>
    <dbReference type="NCBI Taxonomy" id="669464"/>
    <lineage>
        <taxon>Bacteria</taxon>
        <taxon>Bacillati</taxon>
        <taxon>Bacillota</taxon>
        <taxon>Bacilli</taxon>
        <taxon>Bacillales</taxon>
        <taxon>Paenibacillaceae</taxon>
        <taxon>Paenibacillus</taxon>
    </lineage>
</organism>
<dbReference type="Proteomes" id="UP001469365">
    <property type="component" value="Unassembled WGS sequence"/>
</dbReference>
<reference evidence="1 2" key="1">
    <citation type="submission" date="2024-04" db="EMBL/GenBank/DDBJ databases">
        <title>draft genome sequnece of Paenibacillus filicis.</title>
        <authorList>
            <person name="Kim D.-U."/>
        </authorList>
    </citation>
    <scope>NUCLEOTIDE SEQUENCE [LARGE SCALE GENOMIC DNA]</scope>
    <source>
        <strain evidence="1 2">KACC14197</strain>
    </source>
</reference>
<dbReference type="RefSeq" id="WP_341419123.1">
    <property type="nucleotide sequence ID" value="NZ_JBBPCC010000025.1"/>
</dbReference>
<evidence type="ECO:0000313" key="1">
    <source>
        <dbReference type="EMBL" id="MEK8131998.1"/>
    </source>
</evidence>
<keyword evidence="2" id="KW-1185">Reference proteome</keyword>
<dbReference type="EMBL" id="JBBPCC010000025">
    <property type="protein sequence ID" value="MEK8131998.1"/>
    <property type="molecule type" value="Genomic_DNA"/>
</dbReference>
<name>A0ABU9DW47_9BACL</name>
<evidence type="ECO:0008006" key="3">
    <source>
        <dbReference type="Google" id="ProtNLM"/>
    </source>
</evidence>
<protein>
    <recommendedName>
        <fullName evidence="3">Secreted protein</fullName>
    </recommendedName>
</protein>
<accession>A0ABU9DW47</accession>
<gene>
    <name evidence="1" type="ORF">WMW72_29225</name>
</gene>
<evidence type="ECO:0000313" key="2">
    <source>
        <dbReference type="Proteomes" id="UP001469365"/>
    </source>
</evidence>